<feature type="compositionally biased region" description="Pro residues" evidence="1">
    <location>
        <begin position="348"/>
        <end position="358"/>
    </location>
</feature>
<feature type="compositionally biased region" description="Polar residues" evidence="1">
    <location>
        <begin position="330"/>
        <end position="347"/>
    </location>
</feature>
<dbReference type="EMBL" id="KZ819634">
    <property type="protein sequence ID" value="PWN92855.1"/>
    <property type="molecule type" value="Genomic_DNA"/>
</dbReference>
<reference evidence="3 4" key="1">
    <citation type="journal article" date="2018" name="Mol. Biol. Evol.">
        <title>Broad Genomic Sampling Reveals a Smut Pathogenic Ancestry of the Fungal Clade Ustilaginomycotina.</title>
        <authorList>
            <person name="Kijpornyongpan T."/>
            <person name="Mondo S.J."/>
            <person name="Barry K."/>
            <person name="Sandor L."/>
            <person name="Lee J."/>
            <person name="Lipzen A."/>
            <person name="Pangilinan J."/>
            <person name="LaButti K."/>
            <person name="Hainaut M."/>
            <person name="Henrissat B."/>
            <person name="Grigoriev I.V."/>
            <person name="Spatafora J.W."/>
            <person name="Aime M.C."/>
        </authorList>
    </citation>
    <scope>NUCLEOTIDE SEQUENCE [LARGE SCALE GENOMIC DNA]</scope>
    <source>
        <strain evidence="3 4">MCA 4198</strain>
    </source>
</reference>
<protein>
    <recommendedName>
        <fullName evidence="2">EH domain-containing protein</fullName>
    </recommendedName>
</protein>
<feature type="compositionally biased region" description="Basic residues" evidence="1">
    <location>
        <begin position="530"/>
        <end position="539"/>
    </location>
</feature>
<feature type="compositionally biased region" description="Basic and acidic residues" evidence="1">
    <location>
        <begin position="54"/>
        <end position="68"/>
    </location>
</feature>
<sequence>MAQEQDQGEVPRIDIRSRIAAFSNGDSDNNTKASATHLLRPASSDLRKAPSLTELKREAGDQKSEKGQARLVGLPGHVASRPRSSSSFSGRGDGGEGAADDGRRSPRLGVKSIIALYGQGQQSANPPSSMSTATSKGPPAPIPPRPSASTKHILDASEDGDVSHPSLQLVESLSPSPTSSAPKISPTVAPSLPQRPSAVVPESTSSKRSSSIPPAPPARPGATSSTAPVPSLPPRRLNGLVAKTDTGSSASSSSNGSGSTPMYAPYQRKNNGEASFPALPPRSKWAARSNDDLSVRDGLGIDANKQTSTVSNHSLPVRAGGMGSLGAKWASSSSGQVNEFGAYTQQFAPPPAPPPPPQRAHKPHRSSLTSISSSASSNGGEQDESSRTISQSPTPAITSMLAPPRRMTHLAASGPLSSAAPSGSSSSSRASSHSPGVVQRSTSGPIAGVPASRALPSSQQQPNSRSSSPQLAPPPRHIESTRRLAPAAQLHPVGGAHAHGLGLAGDGRPRASPYFDLSPSGARSSPHGGSARRGHRRGSRTKDAAAALSRDPGVARARYEALFNSLLAAGAETVSGKRVGAIWRKSRLSERFLGKVWERAVDFQETEQTEKPAALNGENKQIRRKRRLGKEAFVRAMAAIDHELARRRARRLSRKAISNDP</sequence>
<dbReference type="Gene3D" id="1.10.238.10">
    <property type="entry name" value="EF-hand"/>
    <property type="match status" value="1"/>
</dbReference>
<feature type="region of interest" description="Disordered" evidence="1">
    <location>
        <begin position="1"/>
        <end position="551"/>
    </location>
</feature>
<feature type="compositionally biased region" description="Low complexity" evidence="1">
    <location>
        <begin position="79"/>
        <end position="90"/>
    </location>
</feature>
<dbReference type="Proteomes" id="UP000245768">
    <property type="component" value="Unassembled WGS sequence"/>
</dbReference>
<accession>A0A316YYE4</accession>
<feature type="compositionally biased region" description="Low complexity" evidence="1">
    <location>
        <begin position="490"/>
        <end position="501"/>
    </location>
</feature>
<evidence type="ECO:0000259" key="2">
    <source>
        <dbReference type="PROSITE" id="PS50031"/>
    </source>
</evidence>
<dbReference type="AlphaFoldDB" id="A0A316YYE4"/>
<feature type="compositionally biased region" description="Low complexity" evidence="1">
    <location>
        <begin position="518"/>
        <end position="529"/>
    </location>
</feature>
<feature type="compositionally biased region" description="Polar residues" evidence="1">
    <location>
        <begin position="304"/>
        <end position="314"/>
    </location>
</feature>
<dbReference type="InParanoid" id="A0A316YYE4"/>
<name>A0A316YYE4_9BASI</name>
<organism evidence="3 4">
    <name type="scientific">Acaromyces ingoldii</name>
    <dbReference type="NCBI Taxonomy" id="215250"/>
    <lineage>
        <taxon>Eukaryota</taxon>
        <taxon>Fungi</taxon>
        <taxon>Dikarya</taxon>
        <taxon>Basidiomycota</taxon>
        <taxon>Ustilaginomycotina</taxon>
        <taxon>Exobasidiomycetes</taxon>
        <taxon>Exobasidiales</taxon>
        <taxon>Cryptobasidiaceae</taxon>
        <taxon>Acaromyces</taxon>
    </lineage>
</organism>
<evidence type="ECO:0000313" key="3">
    <source>
        <dbReference type="EMBL" id="PWN92855.1"/>
    </source>
</evidence>
<keyword evidence="4" id="KW-1185">Reference proteome</keyword>
<evidence type="ECO:0000313" key="4">
    <source>
        <dbReference type="Proteomes" id="UP000245768"/>
    </source>
</evidence>
<feature type="compositionally biased region" description="Polar residues" evidence="1">
    <location>
        <begin position="24"/>
        <end position="34"/>
    </location>
</feature>
<gene>
    <name evidence="3" type="ORF">FA10DRAFT_263597</name>
</gene>
<dbReference type="InterPro" id="IPR000261">
    <property type="entry name" value="EH_dom"/>
</dbReference>
<feature type="compositionally biased region" description="Low complexity" evidence="1">
    <location>
        <begin position="366"/>
        <end position="377"/>
    </location>
</feature>
<feature type="compositionally biased region" description="Polar residues" evidence="1">
    <location>
        <begin position="119"/>
        <end position="135"/>
    </location>
</feature>
<feature type="compositionally biased region" description="Low complexity" evidence="1">
    <location>
        <begin position="247"/>
        <end position="259"/>
    </location>
</feature>
<feature type="domain" description="EH" evidence="2">
    <location>
        <begin position="555"/>
        <end position="615"/>
    </location>
</feature>
<dbReference type="GeneID" id="37042200"/>
<dbReference type="RefSeq" id="XP_025380053.1">
    <property type="nucleotide sequence ID" value="XM_025520284.1"/>
</dbReference>
<feature type="compositionally biased region" description="Polar residues" evidence="1">
    <location>
        <begin position="387"/>
        <end position="397"/>
    </location>
</feature>
<feature type="compositionally biased region" description="Low complexity" evidence="1">
    <location>
        <begin position="411"/>
        <end position="436"/>
    </location>
</feature>
<dbReference type="PROSITE" id="PS50031">
    <property type="entry name" value="EH"/>
    <property type="match status" value="1"/>
</dbReference>
<feature type="compositionally biased region" description="Low complexity" evidence="1">
    <location>
        <begin position="456"/>
        <end position="470"/>
    </location>
</feature>
<feature type="compositionally biased region" description="Polar residues" evidence="1">
    <location>
        <begin position="165"/>
        <end position="182"/>
    </location>
</feature>
<evidence type="ECO:0000256" key="1">
    <source>
        <dbReference type="SAM" id="MobiDB-lite"/>
    </source>
</evidence>
<proteinExistence type="predicted"/>
<feature type="compositionally biased region" description="Low complexity" evidence="1">
    <location>
        <begin position="201"/>
        <end position="212"/>
    </location>
</feature>